<protein>
    <submittedName>
        <fullName evidence="2">Uncharacterized protein</fullName>
    </submittedName>
</protein>
<evidence type="ECO:0000313" key="3">
    <source>
        <dbReference type="Proteomes" id="UP000266841"/>
    </source>
</evidence>
<gene>
    <name evidence="2" type="ORF">THAOC_01922</name>
</gene>
<organism evidence="2 3">
    <name type="scientific">Thalassiosira oceanica</name>
    <name type="common">Marine diatom</name>
    <dbReference type="NCBI Taxonomy" id="159749"/>
    <lineage>
        <taxon>Eukaryota</taxon>
        <taxon>Sar</taxon>
        <taxon>Stramenopiles</taxon>
        <taxon>Ochrophyta</taxon>
        <taxon>Bacillariophyta</taxon>
        <taxon>Coscinodiscophyceae</taxon>
        <taxon>Thalassiosirophycidae</taxon>
        <taxon>Thalassiosirales</taxon>
        <taxon>Thalassiosiraceae</taxon>
        <taxon>Thalassiosira</taxon>
    </lineage>
</organism>
<sequence length="350" mass="38553">WDWRRSVGARCPAVDGRATRSGPAWGAAESAAAMPVETAALPRSSASLGKALAEEAGIGDAQLAHAVRQYHSPDHAAVPRRRGPASPRRQDSRGGAPEDEPRPGRGGGTGRPATVHRERRRPVHRAGQPRLRAVHGRRAQDQRGEARRRHPNGAVRRPYGQLSPAGDGTEGRTHTTINFISRDYSMFSLQLYSICPRSDFVISRDDLETASSGPIHPCLPFPRRREPSPGEIIVENLPGCSSRDIPPKIQVRFRVVFWDRLVELYRSAASDALRGQLLGELRSKIRHDARLERSSHPPRETPGTGLVCRTRTFGIGRKVASRDRLVEHKRLSVDGFRDVQVGSANGELEL</sequence>
<reference evidence="2 3" key="1">
    <citation type="journal article" date="2012" name="Genome Biol.">
        <title>Genome and low-iron response of an oceanic diatom adapted to chronic iron limitation.</title>
        <authorList>
            <person name="Lommer M."/>
            <person name="Specht M."/>
            <person name="Roy A.S."/>
            <person name="Kraemer L."/>
            <person name="Andreson R."/>
            <person name="Gutowska M.A."/>
            <person name="Wolf J."/>
            <person name="Bergner S.V."/>
            <person name="Schilhabel M.B."/>
            <person name="Klostermeier U.C."/>
            <person name="Beiko R.G."/>
            <person name="Rosenstiel P."/>
            <person name="Hippler M."/>
            <person name="Laroche J."/>
        </authorList>
    </citation>
    <scope>NUCLEOTIDE SEQUENCE [LARGE SCALE GENOMIC DNA]</scope>
    <source>
        <strain evidence="2 3">CCMP1005</strain>
    </source>
</reference>
<keyword evidence="3" id="KW-1185">Reference proteome</keyword>
<proteinExistence type="predicted"/>
<name>K0TMK7_THAOC</name>
<evidence type="ECO:0000256" key="1">
    <source>
        <dbReference type="SAM" id="MobiDB-lite"/>
    </source>
</evidence>
<dbReference type="Proteomes" id="UP000266841">
    <property type="component" value="Unassembled WGS sequence"/>
</dbReference>
<evidence type="ECO:0000313" key="2">
    <source>
        <dbReference type="EMBL" id="EJK76321.1"/>
    </source>
</evidence>
<feature type="non-terminal residue" evidence="2">
    <location>
        <position position="1"/>
    </location>
</feature>
<feature type="region of interest" description="Disordered" evidence="1">
    <location>
        <begin position="1"/>
        <end position="26"/>
    </location>
</feature>
<comment type="caution">
    <text evidence="2">The sequence shown here is derived from an EMBL/GenBank/DDBJ whole genome shotgun (WGS) entry which is preliminary data.</text>
</comment>
<dbReference type="AlphaFoldDB" id="K0TMK7"/>
<accession>K0TMK7</accession>
<dbReference type="EMBL" id="AGNL01002315">
    <property type="protein sequence ID" value="EJK76321.1"/>
    <property type="molecule type" value="Genomic_DNA"/>
</dbReference>
<feature type="region of interest" description="Disordered" evidence="1">
    <location>
        <begin position="72"/>
        <end position="173"/>
    </location>
</feature>